<evidence type="ECO:0000313" key="2">
    <source>
        <dbReference type="EMBL" id="SFE22398.1"/>
    </source>
</evidence>
<feature type="domain" description="GGDEF" evidence="1">
    <location>
        <begin position="59"/>
        <end position="195"/>
    </location>
</feature>
<dbReference type="SMART" id="SM00267">
    <property type="entry name" value="GGDEF"/>
    <property type="match status" value="1"/>
</dbReference>
<dbReference type="PROSITE" id="PS50887">
    <property type="entry name" value="GGDEF"/>
    <property type="match status" value="1"/>
</dbReference>
<keyword evidence="3" id="KW-1185">Reference proteome</keyword>
<sequence length="204" mass="22352">MSWISTYRLLATAALVGWLFTSVWLCVTLRRLHQARHDALTGVLTRAAWHAHARRCLGPTATLGLLDVDGLKTINDLHGHHAGDEVLRILATRLTTELGKDAVLGRLGGDEFVLLSPTTPTHRQLNALVTELTRPIRLSEQDTTVRVGVALGMASAAPRGGQSAARVLSNALRAADVAMYRAKKHPEHAWLWTRDQPLLSPWST</sequence>
<protein>
    <submittedName>
        <fullName evidence="2">Diguanylate cyclase (GGDEF) domain-containing protein</fullName>
    </submittedName>
</protein>
<dbReference type="InterPro" id="IPR000160">
    <property type="entry name" value="GGDEF_dom"/>
</dbReference>
<evidence type="ECO:0000259" key="1">
    <source>
        <dbReference type="PROSITE" id="PS50887"/>
    </source>
</evidence>
<dbReference type="Pfam" id="PF00990">
    <property type="entry name" value="GGDEF"/>
    <property type="match status" value="1"/>
</dbReference>
<dbReference type="Gene3D" id="3.30.70.270">
    <property type="match status" value="1"/>
</dbReference>
<dbReference type="InterPro" id="IPR043128">
    <property type="entry name" value="Rev_trsase/Diguanyl_cyclase"/>
</dbReference>
<dbReference type="SUPFAM" id="SSF55073">
    <property type="entry name" value="Nucleotide cyclase"/>
    <property type="match status" value="1"/>
</dbReference>
<dbReference type="EMBL" id="FOMZ01000009">
    <property type="protein sequence ID" value="SFE22398.1"/>
    <property type="molecule type" value="Genomic_DNA"/>
</dbReference>
<accession>A0A1I1YTT1</accession>
<dbReference type="Proteomes" id="UP000198716">
    <property type="component" value="Unassembled WGS sequence"/>
</dbReference>
<dbReference type="NCBIfam" id="TIGR00254">
    <property type="entry name" value="GGDEF"/>
    <property type="match status" value="1"/>
</dbReference>
<dbReference type="AlphaFoldDB" id="A0A1I1YTT1"/>
<gene>
    <name evidence="2" type="ORF">SAMN04487819_109214</name>
</gene>
<dbReference type="PANTHER" id="PTHR44757">
    <property type="entry name" value="DIGUANYLATE CYCLASE DGCP"/>
    <property type="match status" value="1"/>
</dbReference>
<proteinExistence type="predicted"/>
<dbReference type="PANTHER" id="PTHR44757:SF2">
    <property type="entry name" value="BIOFILM ARCHITECTURE MAINTENANCE PROTEIN MBAA"/>
    <property type="match status" value="1"/>
</dbReference>
<dbReference type="CDD" id="cd01949">
    <property type="entry name" value="GGDEF"/>
    <property type="match status" value="1"/>
</dbReference>
<dbReference type="InterPro" id="IPR052155">
    <property type="entry name" value="Biofilm_reg_signaling"/>
</dbReference>
<dbReference type="RefSeq" id="WP_092927975.1">
    <property type="nucleotide sequence ID" value="NZ_FOMZ01000009.1"/>
</dbReference>
<dbReference type="InterPro" id="IPR029787">
    <property type="entry name" value="Nucleotide_cyclase"/>
</dbReference>
<reference evidence="3" key="1">
    <citation type="submission" date="2016-10" db="EMBL/GenBank/DDBJ databases">
        <authorList>
            <person name="Varghese N."/>
            <person name="Submissions S."/>
        </authorList>
    </citation>
    <scope>NUCLEOTIDE SEQUENCE [LARGE SCALE GENOMIC DNA]</scope>
    <source>
        <strain evidence="3">DSM 45004</strain>
    </source>
</reference>
<organism evidence="2 3">
    <name type="scientific">Actinopolyspora alba</name>
    <dbReference type="NCBI Taxonomy" id="673379"/>
    <lineage>
        <taxon>Bacteria</taxon>
        <taxon>Bacillati</taxon>
        <taxon>Actinomycetota</taxon>
        <taxon>Actinomycetes</taxon>
        <taxon>Actinopolysporales</taxon>
        <taxon>Actinopolysporaceae</taxon>
        <taxon>Actinopolyspora</taxon>
        <taxon>Actinopolyspora alba group</taxon>
    </lineage>
</organism>
<evidence type="ECO:0000313" key="3">
    <source>
        <dbReference type="Proteomes" id="UP000198716"/>
    </source>
</evidence>
<name>A0A1I1YTT1_9ACTN</name>